<dbReference type="EMBL" id="JBHUIO010000008">
    <property type="protein sequence ID" value="MFD2170841.1"/>
    <property type="molecule type" value="Genomic_DNA"/>
</dbReference>
<dbReference type="Gene3D" id="3.40.50.1820">
    <property type="entry name" value="alpha/beta hydrolase"/>
    <property type="match status" value="1"/>
</dbReference>
<dbReference type="GO" id="GO:0016787">
    <property type="term" value="F:hydrolase activity"/>
    <property type="evidence" value="ECO:0007669"/>
    <property type="project" value="UniProtKB-KW"/>
</dbReference>
<feature type="transmembrane region" description="Helical" evidence="2">
    <location>
        <begin position="12"/>
        <end position="30"/>
    </location>
</feature>
<keyword evidence="2" id="KW-0812">Transmembrane</keyword>
<evidence type="ECO:0000313" key="6">
    <source>
        <dbReference type="Proteomes" id="UP001597343"/>
    </source>
</evidence>
<feature type="domain" description="Peptidase S33 tripeptidyl aminopeptidase-like C-terminal" evidence="4">
    <location>
        <begin position="196"/>
        <end position="260"/>
    </location>
</feature>
<sequence length="266" mass="29729">MPRFEHAGISHYYTIIGAGFPMIFIHGLGLNHQNWLGQVPVFAKQFTVITYDIRGHGGTGSSHRPIEIRDLSEDLRALCAHLKISKAFLVAYSSGTLIAEQFALDHPDMIAGLCLIGAHARVHGVPMVMKSTLSKWIVQAKMYKLMAYSVAHSNAENLVQRGFFYRIAKRVEPTEAIRIIEATNHFVSSREVSAIRCPVLLVNGNKDKATETFAREFVKRMPNAEIAVVEGVKHAVATRTTAAFNSILQDFVDRIELPRDHSLLFY</sequence>
<keyword evidence="2" id="KW-1133">Transmembrane helix</keyword>
<dbReference type="InterPro" id="IPR013595">
    <property type="entry name" value="Pept_S33_TAP-like_C"/>
</dbReference>
<evidence type="ECO:0000256" key="2">
    <source>
        <dbReference type="SAM" id="Phobius"/>
    </source>
</evidence>
<organism evidence="5 6">
    <name type="scientific">Tumebacillus lipolyticus</name>
    <dbReference type="NCBI Taxonomy" id="1280370"/>
    <lineage>
        <taxon>Bacteria</taxon>
        <taxon>Bacillati</taxon>
        <taxon>Bacillota</taxon>
        <taxon>Bacilli</taxon>
        <taxon>Bacillales</taxon>
        <taxon>Alicyclobacillaceae</taxon>
        <taxon>Tumebacillus</taxon>
    </lineage>
</organism>
<dbReference type="InterPro" id="IPR029058">
    <property type="entry name" value="AB_hydrolase_fold"/>
</dbReference>
<gene>
    <name evidence="5" type="ORF">ACFSOY_12695</name>
</gene>
<evidence type="ECO:0000259" key="3">
    <source>
        <dbReference type="Pfam" id="PF00561"/>
    </source>
</evidence>
<evidence type="ECO:0000259" key="4">
    <source>
        <dbReference type="Pfam" id="PF08386"/>
    </source>
</evidence>
<evidence type="ECO:0000313" key="5">
    <source>
        <dbReference type="EMBL" id="MFD2170841.1"/>
    </source>
</evidence>
<dbReference type="PANTHER" id="PTHR43798">
    <property type="entry name" value="MONOACYLGLYCEROL LIPASE"/>
    <property type="match status" value="1"/>
</dbReference>
<accession>A0ABW4ZZ36</accession>
<comment type="caution">
    <text evidence="5">The sequence shown here is derived from an EMBL/GenBank/DDBJ whole genome shotgun (WGS) entry which is preliminary data.</text>
</comment>
<dbReference type="Proteomes" id="UP001597343">
    <property type="component" value="Unassembled WGS sequence"/>
</dbReference>
<feature type="domain" description="AB hydrolase-1" evidence="3">
    <location>
        <begin position="21"/>
        <end position="137"/>
    </location>
</feature>
<dbReference type="InterPro" id="IPR050266">
    <property type="entry name" value="AB_hydrolase_sf"/>
</dbReference>
<keyword evidence="1 5" id="KW-0378">Hydrolase</keyword>
<reference evidence="6" key="1">
    <citation type="journal article" date="2019" name="Int. J. Syst. Evol. Microbiol.">
        <title>The Global Catalogue of Microorganisms (GCM) 10K type strain sequencing project: providing services to taxonomists for standard genome sequencing and annotation.</title>
        <authorList>
            <consortium name="The Broad Institute Genomics Platform"/>
            <consortium name="The Broad Institute Genome Sequencing Center for Infectious Disease"/>
            <person name="Wu L."/>
            <person name="Ma J."/>
        </authorList>
    </citation>
    <scope>NUCLEOTIDE SEQUENCE [LARGE SCALE GENOMIC DNA]</scope>
    <source>
        <strain evidence="6">CGMCC 1.13574</strain>
    </source>
</reference>
<name>A0ABW4ZZ36_9BACL</name>
<keyword evidence="2" id="KW-0472">Membrane</keyword>
<dbReference type="Pfam" id="PF00561">
    <property type="entry name" value="Abhydrolase_1"/>
    <property type="match status" value="1"/>
</dbReference>
<dbReference type="PANTHER" id="PTHR43798:SF31">
    <property type="entry name" value="AB HYDROLASE SUPERFAMILY PROTEIN YCLE"/>
    <property type="match status" value="1"/>
</dbReference>
<protein>
    <submittedName>
        <fullName evidence="5">Alpha/beta fold hydrolase</fullName>
    </submittedName>
</protein>
<dbReference type="RefSeq" id="WP_386047175.1">
    <property type="nucleotide sequence ID" value="NZ_JBHUIO010000008.1"/>
</dbReference>
<dbReference type="InterPro" id="IPR000073">
    <property type="entry name" value="AB_hydrolase_1"/>
</dbReference>
<dbReference type="Pfam" id="PF08386">
    <property type="entry name" value="Abhydrolase_4"/>
    <property type="match status" value="1"/>
</dbReference>
<evidence type="ECO:0000256" key="1">
    <source>
        <dbReference type="ARBA" id="ARBA00022801"/>
    </source>
</evidence>
<dbReference type="SUPFAM" id="SSF53474">
    <property type="entry name" value="alpha/beta-Hydrolases"/>
    <property type="match status" value="1"/>
</dbReference>
<keyword evidence="6" id="KW-1185">Reference proteome</keyword>
<proteinExistence type="predicted"/>